<dbReference type="SMART" id="SM00283">
    <property type="entry name" value="MA"/>
    <property type="match status" value="1"/>
</dbReference>
<dbReference type="GO" id="GO:0005886">
    <property type="term" value="C:plasma membrane"/>
    <property type="evidence" value="ECO:0007669"/>
    <property type="project" value="UniProtKB-SubCell"/>
</dbReference>
<dbReference type="GO" id="GO:0006935">
    <property type="term" value="P:chemotaxis"/>
    <property type="evidence" value="ECO:0007669"/>
    <property type="project" value="UniProtKB-KW"/>
</dbReference>
<dbReference type="Gene3D" id="3.30.450.20">
    <property type="entry name" value="PAS domain"/>
    <property type="match status" value="2"/>
</dbReference>
<keyword evidence="6 11" id="KW-0472">Membrane</keyword>
<evidence type="ECO:0000259" key="12">
    <source>
        <dbReference type="PROSITE" id="PS50111"/>
    </source>
</evidence>
<evidence type="ECO:0000256" key="11">
    <source>
        <dbReference type="SAM" id="Phobius"/>
    </source>
</evidence>
<comment type="similarity">
    <text evidence="8">Belongs to the methyl-accepting chemotaxis (MCP) protein family.</text>
</comment>
<dbReference type="Pfam" id="PF00015">
    <property type="entry name" value="MCPsignal"/>
    <property type="match status" value="1"/>
</dbReference>
<keyword evidence="4 11" id="KW-0812">Transmembrane</keyword>
<dbReference type="Pfam" id="PF02743">
    <property type="entry name" value="dCache_1"/>
    <property type="match status" value="1"/>
</dbReference>
<evidence type="ECO:0000313" key="14">
    <source>
        <dbReference type="EMBL" id="MBB1487896.1"/>
    </source>
</evidence>
<dbReference type="EMBL" id="JACJFM010000020">
    <property type="protein sequence ID" value="MBB1487896.1"/>
    <property type="molecule type" value="Genomic_DNA"/>
</dbReference>
<evidence type="ECO:0000256" key="4">
    <source>
        <dbReference type="ARBA" id="ARBA00022692"/>
    </source>
</evidence>
<sequence>MPLKHKVLATILLPVLLITLILTWTSYSDLKKQITASVSTDTQRVVHDANVTLNAWLKSKIAVVESFSQLSANQTNLLPLMLQAERSGDYDIFYLGREDGGFAFSKPEIQQLLEDKGFDARTRPWYQQARQNNATIITEPYADANSGQLVLSVATPMQTQGRFSGVVAADLGLTEAIETIQSIKLSNTGFVMLVDQKGTIIAHPDKAMSMKPVADIGQELNQNMIQRLAEQGNMVTQTLNGIQHLIRFEQVGSSRFYAGVALNKAEVMAPLSNLLLVNGMVALVLIIASAIISMIIISRVLKPLHSIGQALEEIAQGEGDLTKRLNIESQDEVGSLAEHFNHFIDSMHRIIKEISELTTNLRTTANASAQVAERTSQDVINQMKEVSMVASAVQEMATATHEIAGNAENTAVASQQCASASQEGQNVVESSRQSIDNLAGQIRDAASVIDKLSEHAQQINSILSTIQDIAEQTNLLALNAAIEAARAGEQGRGFAVVADEVRVLSQRTHQSTEEIQEMIKSLQKASSEAVHFMSSSQQQAAVSVEEASSAYEKLTYITQAITEISDMSTQTAAATEEQSLVNRNITDNTMRIKSIADQLSDESKQAKARASQLNQLADNLHDQIRRFSL</sequence>
<dbReference type="SMART" id="SM00304">
    <property type="entry name" value="HAMP"/>
    <property type="match status" value="2"/>
</dbReference>
<feature type="domain" description="Methyl-accepting transducer" evidence="12">
    <location>
        <begin position="357"/>
        <end position="593"/>
    </location>
</feature>
<keyword evidence="3" id="KW-0145">Chemotaxis</keyword>
<dbReference type="SUPFAM" id="SSF58104">
    <property type="entry name" value="Methyl-accepting chemotaxis protein (MCP) signaling domain"/>
    <property type="match status" value="1"/>
</dbReference>
<evidence type="ECO:0000313" key="15">
    <source>
        <dbReference type="Proteomes" id="UP000565262"/>
    </source>
</evidence>
<dbReference type="CDD" id="cd06225">
    <property type="entry name" value="HAMP"/>
    <property type="match status" value="1"/>
</dbReference>
<keyword evidence="10" id="KW-0175">Coiled coil</keyword>
<dbReference type="FunFam" id="1.10.287.950:FF:000001">
    <property type="entry name" value="Methyl-accepting chemotaxis sensory transducer"/>
    <property type="match status" value="1"/>
</dbReference>
<dbReference type="RefSeq" id="WP_182809672.1">
    <property type="nucleotide sequence ID" value="NZ_JACJFM010000020.1"/>
</dbReference>
<organism evidence="14 15">
    <name type="scientific">Oceanospirillum sediminis</name>
    <dbReference type="NCBI Taxonomy" id="2760088"/>
    <lineage>
        <taxon>Bacteria</taxon>
        <taxon>Pseudomonadati</taxon>
        <taxon>Pseudomonadota</taxon>
        <taxon>Gammaproteobacteria</taxon>
        <taxon>Oceanospirillales</taxon>
        <taxon>Oceanospirillaceae</taxon>
        <taxon>Oceanospirillum</taxon>
    </lineage>
</organism>
<feature type="coiled-coil region" evidence="10">
    <location>
        <begin position="596"/>
        <end position="623"/>
    </location>
</feature>
<dbReference type="AlphaFoldDB" id="A0A839IUV1"/>
<dbReference type="GO" id="GO:0007165">
    <property type="term" value="P:signal transduction"/>
    <property type="evidence" value="ECO:0007669"/>
    <property type="project" value="UniProtKB-KW"/>
</dbReference>
<dbReference type="CDD" id="cd11386">
    <property type="entry name" value="MCP_signal"/>
    <property type="match status" value="1"/>
</dbReference>
<dbReference type="CDD" id="cd12913">
    <property type="entry name" value="PDC1_MCP_like"/>
    <property type="match status" value="1"/>
</dbReference>
<dbReference type="SUPFAM" id="SSF103190">
    <property type="entry name" value="Sensory domain-like"/>
    <property type="match status" value="1"/>
</dbReference>
<dbReference type="PANTHER" id="PTHR32089">
    <property type="entry name" value="METHYL-ACCEPTING CHEMOTAXIS PROTEIN MCPB"/>
    <property type="match status" value="1"/>
</dbReference>
<evidence type="ECO:0000256" key="9">
    <source>
        <dbReference type="PROSITE-ProRule" id="PRU00284"/>
    </source>
</evidence>
<evidence type="ECO:0000256" key="1">
    <source>
        <dbReference type="ARBA" id="ARBA00004651"/>
    </source>
</evidence>
<dbReference type="PROSITE" id="PS50885">
    <property type="entry name" value="HAMP"/>
    <property type="match status" value="1"/>
</dbReference>
<keyword evidence="7 9" id="KW-0807">Transducer</keyword>
<dbReference type="Gene3D" id="1.10.287.950">
    <property type="entry name" value="Methyl-accepting chemotaxis protein"/>
    <property type="match status" value="1"/>
</dbReference>
<dbReference type="PROSITE" id="PS50111">
    <property type="entry name" value="CHEMOTAXIS_TRANSDUC_2"/>
    <property type="match status" value="1"/>
</dbReference>
<proteinExistence type="inferred from homology"/>
<keyword evidence="2" id="KW-1003">Cell membrane</keyword>
<evidence type="ECO:0000256" key="6">
    <source>
        <dbReference type="ARBA" id="ARBA00023136"/>
    </source>
</evidence>
<gene>
    <name evidence="14" type="ORF">H4O21_14920</name>
</gene>
<dbReference type="PANTHER" id="PTHR32089:SF117">
    <property type="entry name" value="METHYL ACCEPTING SENSORY TRANSDUCER WITH CACHE_1 SMALL MOLECULE BINDING DOMAIN"/>
    <property type="match status" value="1"/>
</dbReference>
<keyword evidence="5 11" id="KW-1133">Transmembrane helix</keyword>
<comment type="caution">
    <text evidence="14">The sequence shown here is derived from an EMBL/GenBank/DDBJ whole genome shotgun (WGS) entry which is preliminary data.</text>
</comment>
<dbReference type="InterPro" id="IPR029151">
    <property type="entry name" value="Sensor-like_sf"/>
</dbReference>
<evidence type="ECO:0000256" key="3">
    <source>
        <dbReference type="ARBA" id="ARBA00022500"/>
    </source>
</evidence>
<feature type="domain" description="HAMP" evidence="13">
    <location>
        <begin position="298"/>
        <end position="352"/>
    </location>
</feature>
<evidence type="ECO:0000256" key="8">
    <source>
        <dbReference type="ARBA" id="ARBA00029447"/>
    </source>
</evidence>
<evidence type="ECO:0000256" key="10">
    <source>
        <dbReference type="SAM" id="Coils"/>
    </source>
</evidence>
<keyword evidence="15" id="KW-1185">Reference proteome</keyword>
<dbReference type="InterPro" id="IPR033479">
    <property type="entry name" value="dCache_1"/>
</dbReference>
<dbReference type="CDD" id="cd12912">
    <property type="entry name" value="PDC2_MCP_like"/>
    <property type="match status" value="1"/>
</dbReference>
<accession>A0A839IUV1</accession>
<dbReference type="Pfam" id="PF00672">
    <property type="entry name" value="HAMP"/>
    <property type="match status" value="1"/>
</dbReference>
<evidence type="ECO:0000256" key="7">
    <source>
        <dbReference type="ARBA" id="ARBA00023224"/>
    </source>
</evidence>
<dbReference type="InterPro" id="IPR003660">
    <property type="entry name" value="HAMP_dom"/>
</dbReference>
<evidence type="ECO:0000259" key="13">
    <source>
        <dbReference type="PROSITE" id="PS50885"/>
    </source>
</evidence>
<protein>
    <submittedName>
        <fullName evidence="14">Methyl-accepting chemotaxis protein</fullName>
    </submittedName>
</protein>
<comment type="subcellular location">
    <subcellularLocation>
        <location evidence="1">Cell membrane</location>
        <topology evidence="1">Multi-pass membrane protein</topology>
    </subcellularLocation>
</comment>
<evidence type="ECO:0000256" key="5">
    <source>
        <dbReference type="ARBA" id="ARBA00022989"/>
    </source>
</evidence>
<feature type="transmembrane region" description="Helical" evidence="11">
    <location>
        <begin position="274"/>
        <end position="297"/>
    </location>
</feature>
<dbReference type="Proteomes" id="UP000565262">
    <property type="component" value="Unassembled WGS sequence"/>
</dbReference>
<dbReference type="InterPro" id="IPR004089">
    <property type="entry name" value="MCPsignal_dom"/>
</dbReference>
<reference evidence="14 15" key="1">
    <citation type="submission" date="2020-08" db="EMBL/GenBank/DDBJ databases">
        <title>Oceanospirillum sp. nov. isolated from marine sediment.</title>
        <authorList>
            <person name="Ji X."/>
        </authorList>
    </citation>
    <scope>NUCLEOTIDE SEQUENCE [LARGE SCALE GENOMIC DNA]</scope>
    <source>
        <strain evidence="14 15">D5</strain>
    </source>
</reference>
<evidence type="ECO:0000256" key="2">
    <source>
        <dbReference type="ARBA" id="ARBA00022475"/>
    </source>
</evidence>
<name>A0A839IUV1_9GAMM</name>